<dbReference type="Proteomes" id="UP000292957">
    <property type="component" value="Unassembled WGS sequence"/>
</dbReference>
<organism evidence="1">
    <name type="scientific">Dichomitus squalens</name>
    <dbReference type="NCBI Taxonomy" id="114155"/>
    <lineage>
        <taxon>Eukaryota</taxon>
        <taxon>Fungi</taxon>
        <taxon>Dikarya</taxon>
        <taxon>Basidiomycota</taxon>
        <taxon>Agaricomycotina</taxon>
        <taxon>Agaricomycetes</taxon>
        <taxon>Polyporales</taxon>
        <taxon>Polyporaceae</taxon>
        <taxon>Dichomitus</taxon>
    </lineage>
</organism>
<evidence type="ECO:0000313" key="1">
    <source>
        <dbReference type="EMBL" id="TBU21627.1"/>
    </source>
</evidence>
<reference evidence="1" key="1">
    <citation type="submission" date="2019-01" db="EMBL/GenBank/DDBJ databases">
        <title>Draft genome sequences of three monokaryotic isolates of the white-rot basidiomycete fungus Dichomitus squalens.</title>
        <authorList>
            <consortium name="DOE Joint Genome Institute"/>
            <person name="Lopez S.C."/>
            <person name="Andreopoulos B."/>
            <person name="Pangilinan J."/>
            <person name="Lipzen A."/>
            <person name="Riley R."/>
            <person name="Ahrendt S."/>
            <person name="Ng V."/>
            <person name="Barry K."/>
            <person name="Daum C."/>
            <person name="Grigoriev I.V."/>
            <person name="Hilden K.S."/>
            <person name="Makela M.R."/>
            <person name="de Vries R.P."/>
        </authorList>
    </citation>
    <scope>NUCLEOTIDE SEQUENCE [LARGE SCALE GENOMIC DNA]</scope>
    <source>
        <strain evidence="1">OM18370.1</strain>
    </source>
</reference>
<gene>
    <name evidence="1" type="ORF">BD311DRAFT_628722</name>
</gene>
<sequence length="75" mass="8866">YAIPKKHWKVHGSNPSHSRFSLNYLPHVGRTYGEGIETHWSHMNPLSLSTREMSPGMRHEVYNDHWGAWNWQKIV</sequence>
<protein>
    <submittedName>
        <fullName evidence="1">Uncharacterized protein</fullName>
    </submittedName>
</protein>
<dbReference type="InterPro" id="IPR040521">
    <property type="entry name" value="KDZ"/>
</dbReference>
<dbReference type="AlphaFoldDB" id="A0A4Q9M5P9"/>
<name>A0A4Q9M5P9_9APHY</name>
<feature type="non-terminal residue" evidence="1">
    <location>
        <position position="1"/>
    </location>
</feature>
<dbReference type="EMBL" id="ML143589">
    <property type="protein sequence ID" value="TBU21627.1"/>
    <property type="molecule type" value="Genomic_DNA"/>
</dbReference>
<dbReference type="OrthoDB" id="2750302at2759"/>
<accession>A0A4Q9M5P9</accession>
<feature type="non-terminal residue" evidence="1">
    <location>
        <position position="75"/>
    </location>
</feature>
<dbReference type="Pfam" id="PF18758">
    <property type="entry name" value="KDZ"/>
    <property type="match status" value="1"/>
</dbReference>
<proteinExistence type="predicted"/>